<sequence>MYSNFDFIKEKPQFKSFAPACLEAERSLQVSPATCAILSRRALELAVKWLYVSDKELKAPYQENISSLIHEKTFLSIIDEKIFPLIKFIIKLGNVAVHTNSEITRNEAVLSLNNLHQFIDWIDYCYSDSYSGEKFSEEILLSSEDTRKRPEEYKELYEKLSSKDRKLEDLIRENEQLRKKMSKKRKEKLQEYEFQVDELSEYNTRKIYIDLELKLAGWEFGKDLIEEYQVTGMPNNQGIGFADYVLLSDNGKPLAVVEAKRTAYDAIKGKQQAKLYADCIERMHGQRPVIYYTNGFDIRLWDDIYYPERKVSGFYTKPDLQLLVDRRTIQRPLIDIEINDNISNRYYQKEAILSVCEAIQQKQRKALLVMATGSGKTRTAVSLVDVLVRHNWVKNVLFLADRTALVLQAKKNFNNLLPSMTLCNLLDNKDNPELSRMVFSTYPTMMNSIDDTKRKDGNKLFTAGHFDLIIVDESHRSIYKKYKAIFDYFDGILLGLTATPKDEIDKNTYDVFDLETGTPTYAYELEQAVKDGFLVDYKTYESTSKILDDGLRYDELSDEEKEQFEDTFDDEEGKEISNAAVNQWLFNNNTIDQVLNELMEKGIKVEGGDKLGKTIIFANNSKHAEHIVKRFDHLYPQYRGQFARQIDYKTDYVQSLIEDFSTKEKFPQIAVSVDMLDTGVDIPEVVNLVFFKKVRSKSKFWQMIGRGTRLCPDLFGVGEDKKYFLIFDYLRNFEFFRANEKGTEGKVSIGLTERIFNLKVDIIKELQAMEYQEGTYIRHRNELIEQVYQEILRLNEDNFQVRMHLQFVHKYKNKANWEALSVSNVSEIQQNISPLIISMVDDELAKRFDSVMYTIELAKLTAKNATRPVKSVVKTAEDLSRLSTIPQINAKRDILMKVQSETFWEDADIFELDEVRESIRELVKFLEREKQADYYTNFSDIFTVISRGEGSFYATNNLQNYRKKVNQYLKEHQDQTAIYKLRHNKSLTHQDVQTLEGILWNELGTKDDYTKEFGETPITKLVRQIIGLDQHAANEAFSEFLNEENLNVNQVRFVKLIIDYVVKNGTLEKKVLQEDPFRSLGSISELFRENIGDVRRILQKIDEINRNAETYQGA</sequence>
<feature type="domain" description="Helicase ATP-binding" evidence="2">
    <location>
        <begin position="357"/>
        <end position="518"/>
    </location>
</feature>
<dbReference type="GO" id="GO:0004386">
    <property type="term" value="F:helicase activity"/>
    <property type="evidence" value="ECO:0007669"/>
    <property type="project" value="UniProtKB-KW"/>
</dbReference>
<keyword evidence="4" id="KW-0547">Nucleotide-binding</keyword>
<dbReference type="RefSeq" id="WP_115450839.1">
    <property type="nucleotide sequence ID" value="NZ_QNQT01000001.1"/>
</dbReference>
<dbReference type="PROSITE" id="PS51192">
    <property type="entry name" value="HELICASE_ATP_BIND_1"/>
    <property type="match status" value="1"/>
</dbReference>
<dbReference type="InterPro" id="IPR013670">
    <property type="entry name" value="EcoEI_R_C_dom"/>
</dbReference>
<evidence type="ECO:0000313" key="5">
    <source>
        <dbReference type="Proteomes" id="UP000257144"/>
    </source>
</evidence>
<dbReference type="Pfam" id="PF13643">
    <property type="entry name" value="DUF4145"/>
    <property type="match status" value="1"/>
</dbReference>
<name>A0A3D8GWV1_9BACI</name>
<keyword evidence="4" id="KW-0067">ATP-binding</keyword>
<dbReference type="AlphaFoldDB" id="A0A3D8GWV1"/>
<evidence type="ECO:0000256" key="1">
    <source>
        <dbReference type="SAM" id="Coils"/>
    </source>
</evidence>
<proteinExistence type="predicted"/>
<keyword evidence="1" id="KW-0175">Coiled coil</keyword>
<dbReference type="SUPFAM" id="SSF52540">
    <property type="entry name" value="P-loop containing nucleoside triphosphate hydrolases"/>
    <property type="match status" value="2"/>
</dbReference>
<dbReference type="PROSITE" id="PS51194">
    <property type="entry name" value="HELICASE_CTER"/>
    <property type="match status" value="1"/>
</dbReference>
<dbReference type="EMBL" id="QNQT01000001">
    <property type="protein sequence ID" value="RDU38925.1"/>
    <property type="molecule type" value="Genomic_DNA"/>
</dbReference>
<dbReference type="Pfam" id="PF00271">
    <property type="entry name" value="Helicase_C"/>
    <property type="match status" value="1"/>
</dbReference>
<dbReference type="PANTHER" id="PTHR47396:SF1">
    <property type="entry name" value="ATP-DEPENDENT HELICASE IRC3-RELATED"/>
    <property type="match status" value="1"/>
</dbReference>
<keyword evidence="5" id="KW-1185">Reference proteome</keyword>
<feature type="domain" description="Helicase C-terminal" evidence="3">
    <location>
        <begin position="590"/>
        <end position="759"/>
    </location>
</feature>
<dbReference type="InterPro" id="IPR006935">
    <property type="entry name" value="Helicase/UvrB_N"/>
</dbReference>
<dbReference type="SMART" id="SM00487">
    <property type="entry name" value="DEXDc"/>
    <property type="match status" value="1"/>
</dbReference>
<dbReference type="Pfam" id="PF04851">
    <property type="entry name" value="ResIII"/>
    <property type="match status" value="1"/>
</dbReference>
<dbReference type="InterPro" id="IPR014001">
    <property type="entry name" value="Helicase_ATP-bd"/>
</dbReference>
<dbReference type="GO" id="GO:0003677">
    <property type="term" value="F:DNA binding"/>
    <property type="evidence" value="ECO:0007669"/>
    <property type="project" value="UniProtKB-KW"/>
</dbReference>
<protein>
    <submittedName>
        <fullName evidence="4">DEAD/DEAH box helicase</fullName>
    </submittedName>
</protein>
<dbReference type="Pfam" id="PF08463">
    <property type="entry name" value="EcoEI_R_C"/>
    <property type="match status" value="1"/>
</dbReference>
<dbReference type="InterPro" id="IPR001650">
    <property type="entry name" value="Helicase_C-like"/>
</dbReference>
<gene>
    <name evidence="4" type="ORF">DRW41_05050</name>
</gene>
<dbReference type="GO" id="GO:0009307">
    <property type="term" value="P:DNA restriction-modification system"/>
    <property type="evidence" value="ECO:0007669"/>
    <property type="project" value="UniProtKB-KW"/>
</dbReference>
<dbReference type="Proteomes" id="UP000257144">
    <property type="component" value="Unassembled WGS sequence"/>
</dbReference>
<feature type="coiled-coil region" evidence="1">
    <location>
        <begin position="153"/>
        <end position="191"/>
    </location>
</feature>
<dbReference type="GO" id="GO:0005524">
    <property type="term" value="F:ATP binding"/>
    <property type="evidence" value="ECO:0007669"/>
    <property type="project" value="UniProtKB-KW"/>
</dbReference>
<dbReference type="InterPro" id="IPR025285">
    <property type="entry name" value="DUF4145"/>
</dbReference>
<evidence type="ECO:0000259" key="2">
    <source>
        <dbReference type="PROSITE" id="PS51192"/>
    </source>
</evidence>
<dbReference type="GO" id="GO:0009035">
    <property type="term" value="F:type I site-specific deoxyribonuclease activity"/>
    <property type="evidence" value="ECO:0007669"/>
    <property type="project" value="UniProtKB-EC"/>
</dbReference>
<evidence type="ECO:0000259" key="3">
    <source>
        <dbReference type="PROSITE" id="PS51194"/>
    </source>
</evidence>
<dbReference type="Gene3D" id="3.90.1570.30">
    <property type="match status" value="1"/>
</dbReference>
<accession>A0A3D8GWV1</accession>
<dbReference type="CDD" id="cd18799">
    <property type="entry name" value="SF2_C_EcoAI-like"/>
    <property type="match status" value="1"/>
</dbReference>
<dbReference type="CDD" id="cd18032">
    <property type="entry name" value="DEXHc_RE_I_III_res"/>
    <property type="match status" value="1"/>
</dbReference>
<reference evidence="4 5" key="1">
    <citation type="submission" date="2018-07" db="EMBL/GenBank/DDBJ databases">
        <title>Bacillus sp. YLB-04 draft genome sequence.</title>
        <authorList>
            <person name="Yu L."/>
            <person name="Tang X."/>
        </authorList>
    </citation>
    <scope>NUCLEOTIDE SEQUENCE [LARGE SCALE GENOMIC DNA]</scope>
    <source>
        <strain evidence="4 5">YLB-04</strain>
    </source>
</reference>
<keyword evidence="4" id="KW-0378">Hydrolase</keyword>
<dbReference type="InterPro" id="IPR050742">
    <property type="entry name" value="Helicase_Restrict-Modif_Enz"/>
</dbReference>
<dbReference type="GO" id="GO:0005829">
    <property type="term" value="C:cytosol"/>
    <property type="evidence" value="ECO:0007669"/>
    <property type="project" value="TreeGrafter"/>
</dbReference>
<dbReference type="PANTHER" id="PTHR47396">
    <property type="entry name" value="TYPE I RESTRICTION ENZYME ECOKI R PROTEIN"/>
    <property type="match status" value="1"/>
</dbReference>
<dbReference type="Gene3D" id="3.40.50.300">
    <property type="entry name" value="P-loop containing nucleotide triphosphate hydrolases"/>
    <property type="match status" value="2"/>
</dbReference>
<keyword evidence="4" id="KW-0347">Helicase</keyword>
<organism evidence="4 5">
    <name type="scientific">Neobacillus piezotolerans</name>
    <dbReference type="NCBI Taxonomy" id="2259171"/>
    <lineage>
        <taxon>Bacteria</taxon>
        <taxon>Bacillati</taxon>
        <taxon>Bacillota</taxon>
        <taxon>Bacilli</taxon>
        <taxon>Bacillales</taxon>
        <taxon>Bacillaceae</taxon>
        <taxon>Neobacillus</taxon>
    </lineage>
</organism>
<evidence type="ECO:0000313" key="4">
    <source>
        <dbReference type="EMBL" id="RDU38925.1"/>
    </source>
</evidence>
<dbReference type="OrthoDB" id="9802848at2"/>
<dbReference type="InterPro" id="IPR027417">
    <property type="entry name" value="P-loop_NTPase"/>
</dbReference>
<comment type="caution">
    <text evidence="4">The sequence shown here is derived from an EMBL/GenBank/DDBJ whole genome shotgun (WGS) entry which is preliminary data.</text>
</comment>